<keyword evidence="17" id="KW-0156">Chromatin regulator</keyword>
<evidence type="ECO:0000259" key="19">
    <source>
        <dbReference type="PROSITE" id="PS50290"/>
    </source>
</evidence>
<dbReference type="GO" id="GO:0006281">
    <property type="term" value="P:DNA repair"/>
    <property type="evidence" value="ECO:0007669"/>
    <property type="project" value="InterPro"/>
</dbReference>
<dbReference type="EC" id="2.7.11.1" evidence="4 17"/>
<dbReference type="SMART" id="SM01342">
    <property type="entry name" value="TAN"/>
    <property type="match status" value="1"/>
</dbReference>
<protein>
    <recommendedName>
        <fullName evidence="5 17">Serine/threonine-protein kinase Tel1</fullName>
        <ecNumber evidence="4 17">2.7.11.1</ecNumber>
    </recommendedName>
</protein>
<evidence type="ECO:0000256" key="12">
    <source>
        <dbReference type="ARBA" id="ARBA00023242"/>
    </source>
</evidence>
<dbReference type="InterPro" id="IPR016024">
    <property type="entry name" value="ARM-type_fold"/>
</dbReference>
<evidence type="ECO:0000256" key="4">
    <source>
        <dbReference type="ARBA" id="ARBA00012513"/>
    </source>
</evidence>
<feature type="repeat" description="HEAT" evidence="16">
    <location>
        <begin position="1778"/>
        <end position="1817"/>
    </location>
</feature>
<dbReference type="InterPro" id="IPR014009">
    <property type="entry name" value="PIK_FAT"/>
</dbReference>
<evidence type="ECO:0000256" key="17">
    <source>
        <dbReference type="RuleBase" id="RU365027"/>
    </source>
</evidence>
<evidence type="ECO:0000256" key="14">
    <source>
        <dbReference type="ARBA" id="ARBA00047899"/>
    </source>
</evidence>
<dbReference type="Proteomes" id="UP001163846">
    <property type="component" value="Unassembled WGS sequence"/>
</dbReference>
<dbReference type="PROSITE" id="PS50290">
    <property type="entry name" value="PI3_4_KINASE_3"/>
    <property type="match status" value="1"/>
</dbReference>
<reference evidence="22" key="1">
    <citation type="submission" date="2022-08" db="EMBL/GenBank/DDBJ databases">
        <authorList>
            <consortium name="DOE Joint Genome Institute"/>
            <person name="Min B."/>
            <person name="Riley R."/>
            <person name="Sierra-Patev S."/>
            <person name="Naranjo-Ortiz M."/>
            <person name="Looney B."/>
            <person name="Konkel Z."/>
            <person name="Slot J.C."/>
            <person name="Sakamoto Y."/>
            <person name="Steenwyk J.L."/>
            <person name="Rokas A."/>
            <person name="Carro J."/>
            <person name="Camarero S."/>
            <person name="Ferreira P."/>
            <person name="Molpeceres G."/>
            <person name="Ruiz-Duenas F.J."/>
            <person name="Serrano A."/>
            <person name="Henrissat B."/>
            <person name="Drula E."/>
            <person name="Hughes K.W."/>
            <person name="Mata J.L."/>
            <person name="Ishikawa N.K."/>
            <person name="Vargas-Isla R."/>
            <person name="Ushijima S."/>
            <person name="Smith C.A."/>
            <person name="Ahrendt S."/>
            <person name="Andreopoulos W."/>
            <person name="He G."/>
            <person name="Labutti K."/>
            <person name="Lipzen A."/>
            <person name="Ng V."/>
            <person name="Sandor L."/>
            <person name="Barry K."/>
            <person name="Martinez A.T."/>
            <person name="Xiao Y."/>
            <person name="Gibbons J.G."/>
            <person name="Terashima K."/>
            <person name="Hibbett D.S."/>
            <person name="Grigoriev I.V."/>
        </authorList>
    </citation>
    <scope>NUCLEOTIDE SEQUENCE</scope>
    <source>
        <strain evidence="22">TFB9207</strain>
    </source>
</reference>
<dbReference type="Pfam" id="PF11640">
    <property type="entry name" value="TAN"/>
    <property type="match status" value="1"/>
</dbReference>
<dbReference type="Gene3D" id="3.30.1010.10">
    <property type="entry name" value="Phosphatidylinositol 3-kinase Catalytic Subunit, Chain A, domain 4"/>
    <property type="match status" value="1"/>
</dbReference>
<dbReference type="SUPFAM" id="SSF56112">
    <property type="entry name" value="Protein kinase-like (PK-like)"/>
    <property type="match status" value="1"/>
</dbReference>
<evidence type="ECO:0000256" key="6">
    <source>
        <dbReference type="ARBA" id="ARBA00022527"/>
    </source>
</evidence>
<dbReference type="InterPro" id="IPR021133">
    <property type="entry name" value="HEAT_type_2"/>
</dbReference>
<keyword evidence="8 17" id="KW-0547">Nucleotide-binding</keyword>
<evidence type="ECO:0000256" key="9">
    <source>
        <dbReference type="ARBA" id="ARBA00022763"/>
    </source>
</evidence>
<dbReference type="SMART" id="SM00146">
    <property type="entry name" value="PI3Kc"/>
    <property type="match status" value="1"/>
</dbReference>
<evidence type="ECO:0000256" key="10">
    <source>
        <dbReference type="ARBA" id="ARBA00022777"/>
    </source>
</evidence>
<evidence type="ECO:0000256" key="18">
    <source>
        <dbReference type="SAM" id="MobiDB-lite"/>
    </source>
</evidence>
<dbReference type="Pfam" id="PF00454">
    <property type="entry name" value="PI3_PI4_kinase"/>
    <property type="match status" value="1"/>
</dbReference>
<dbReference type="GO" id="GO:0000781">
    <property type="term" value="C:chromosome, telomeric region"/>
    <property type="evidence" value="ECO:0007669"/>
    <property type="project" value="UniProtKB-SubCell"/>
</dbReference>
<sequence>MSFNSRLQNVINLLQSTKIKERQEGISAFRTLFAQSSAIDRFYDSATREGRKSAHDIWATVLDGLQTCIRSEKSAYVSAKKSTNMIEKRLAVAAGTYRWFIEKAMMKFTKKTVVDVCDFLHREMKSRGTLIPSVALDFIKAYECVVSYPPHTARLEEESIWEDIVELAFNVVLKRPLRTPLAQDDTLEEAPSPAHTDNSEMFVEDSLTYDVDDDAAPGHKRKHVASQPVPSASKHRNQTVSTEQVASMSLLSVLLKSSSAPLWQGTNARSVLRCLERFFQLYTADSSLHHDFLSVTLSTINHVSLNHKDEVIHFATNCWTKLLDLWGTKNKGLKEVLVAILRILFPFLTADPDIGESQTKAWNDNLTKLWNLMNGQGEKRWNFEPLSLCAIRLDTSTKDNASKAFRAKTFRSGTQFDPSQALTWTMLELQADCAHQLFQFFESTPVPVSQPQTSQPYRRSRLENPLLYLLQTVQTSQTPLARIYSLQILLFFIDRHWVTVHESLQSDIIRALLDHVSSDDGTVQSWAFICLAAVAYADYNANDSAISSGNPHPNNSASGLTGPIHNVVPRESSTWDTVWTHAIRRASSPQVCRAACHAASVLLAYANTNSAQRSLVRSPLTSQRVLSEIESLAKDLDVQGPTSPYDSVCAFLSSCLKVANQDVRLYRMQFEEKVLTWLIDSWKPAHIGAPEAPMYLVSDVMTLLETICSSSQRSLLVCRTMLPQCLIAETVIEEQQSSVIRAYLLDAKLPSVELNTSQRQFSASNKGPLDYGDIDSTSVVLSETDLVQPRGRERKLSAFFLKALEAIISTLQDLSGLATSPKANVFAKALDLAVLSLSFESVLVLNGIQCNKRVMQAACKVIASIVKLVDRPQWTMEEKGLILLALEPLVCIVEETYDDTPWIALLPPSTGTGIRSETLKSLLSDDERPRKTLQAERIKHLEALWRNADVQSTFNDVSDTLKDILRIIMGQPLKLSDDAMVVDDSFSVTETGSVKTLALGTFDKPIIETSALRHVAGICILFLSLGPLLQQASGEATRDRELTELMLEGARVDIRRFLLACPVYFDSIRKQTLSLGPSHLAQFISIFGDHLRSYSNIKSEGFNLQVISFLDATLSLWLNLAPTHENTADDFWALVNHYTGQLQRDKLKHWRIRDSVARLCDKYIVLDPTQHAWLDEETDSPMHILPSLIGDVDIRIRFRAAAINARMFEIPGDPMALYDTIRQNYTTQLEQFEHMLTRILSLGNIMVVSSAVRRGPYWHLLEPCFYTSRFNRHIETILTGVSQRMGLHKLSDLFEAYAYQLAFSILKSEHNILQFPVNLLGYKDRKERAHKTIRAFTLANLVTVGDLTARKRGRNLFQGHCQAVQRSAEDVIRECFGDIVAYQVLTLLDGKALSKEQIEVELLETLGTKDLSAFRETLKESVDVVAASLMRTLNEQDFTENGTIIRALQTFDGSNDSIHIFSLLTQYRRLDDIQTHITNLPNFGPHTILSALAWLMNEVPDADNHALTYHVLQALFADVQQSFLMNEQIRLVNSITFWVAYRHQKTSFRDATLLHTLTRGACSLLGQWDLVPAAQSILEWCFSLYDSGNDPRFPGILIRIACQCHDYATVAEDKFKTKCEALLDWMDQQTYTLSTIPGVVEQVKLALPAWPHEPSTILYPLFDAMDPTSLSRVLSDKHISSNKFRLVRRLRDQSQVHAYDDSQFAQTDFWRLKECMPPVHQLREEDIHAFASLLVLKQGSINGFSSEPERKIPQISQSKLRHQKDATRSRAHTTESSLILVLLRLLDDHDDQGTRHAAYRTLRSLMLTLSSESFDALYPCWPLEHRVEVSYLRQFRQLGIEREIPELPTSLSSSKYLELAQDFSAWISSFTILLADNLSASNRFYAQLCSMLESHTSFASTALPLLVQTLLRSSDAASHSSALSRYFSLLLSSETTAIACRRCIIDVVLHLRHIEPGSEDPLAYNRWLNISFLSLAQNAISCGAYTTALLFLELNADYKSPPAEDNISTEQIMYEIYRNIDEPDGFYAIQTQDHHQFLMRRFHHEKEWEKAFRFHGAALETDAQNSKEIEGLLQSFHSYGFNRIATQTLLNCDRENPNIAYQLGWRAETWDLPETHDGHLPGASLYLALRAIHRERDHGVTDAVIRQVLRKEMENLRNLGSENIAQIRDAIQSLMSLSQVVQWRSPFVQNLLASKSGDVSKWSTFTTVESGFRFDDVESIMATRLSLIKSARRKEQRDQIGNMLSPFSHLLLDVENQCLLHLSQAARETRQHQIALNSVIQARSLEGISPHRVKEEFASVLWSHKEEKHAVEYLKDLQREIGSDDPLWQAEVTARLGSWMAEACLEQPSFITHELFEKAIALVDGSPHNREGRASVYHQFAKFAEDQYKAALNSPDLIRLNVYKERKEKELRHYEQMKQEQRGRSIDKGLANTIAAVRKVLAQDNKAIADFIHNRDAYLEQAINMYSRCLEASDEYDEDVPIRFCSLWLSNFDYDPIQQCLVGALQRVPSRKLVFLAHQIFSRIDDKNSPAQKTLRPTMIRMCTEHPFHSLYQLFCLQPSNTSTNTTTERRSSGRISAGKATETDSTPTGRSLAAKAIFNHLLKNPATQARTAAVQELCEASLTFANHPVSKEKKVPSDQPIRNLRLSRGTVPVITAYTPIDPSTRYDSKECVCVEKYAGEYDTAGGINLPKIILCYGTDGRKYKQLFKGNQKDDLRQDAVMEQVFDLVNVVLNRDAETKRRNLHIRGYKVIPLASQAGILEFVGNTTTLKSWLDKAHPRYRPKDLKGIAKLLLDQQKSSGATPEANHKFYLQCMEKYKPVMRHYFTEIHKTPISWFRTRLNYTRSVATTSIVGHILGLGDRHTSNILMDNSTGEAIHIDLGVAFDQGKLLPVPENVPFRMTPDMIDGMGISGTNGVFQRCAEETLRVLRDGSDVIMTVLQVFRYDPLYNWTVSDYKMKKQVDHEDSATTTALIMKNPENERILTERLGIGINLDSTRAQEDADRALMGVSGKLSKTLSVAAAVRTLVAEATDTYNLGTMYYGWGPYY</sequence>
<dbReference type="EMBL" id="MU806135">
    <property type="protein sequence ID" value="KAJ3839321.1"/>
    <property type="molecule type" value="Genomic_DNA"/>
</dbReference>
<comment type="function">
    <text evidence="13 17">Serine/threonine protein kinase which activates checkpoint signaling upon genotoxic stresses such as ionizing radiation (IR), ultraviolet light (UV), or DNA replication stalling, thereby acting as a DNA damage sensor. Recognizes the substrate consensus sequence [ST]-Q. Phosphorylates histone H2A to form H2AS128ph (gamma-H2A) at sites of DNA damage, involved in the regulation of DNA damage response mechanism. Required for the control of telomere length and genome stability.</text>
</comment>
<dbReference type="GO" id="GO:0004674">
    <property type="term" value="F:protein serine/threonine kinase activity"/>
    <property type="evidence" value="ECO:0007669"/>
    <property type="project" value="UniProtKB-KW"/>
</dbReference>
<dbReference type="InterPro" id="IPR036940">
    <property type="entry name" value="PI3/4_kinase_cat_sf"/>
</dbReference>
<comment type="caution">
    <text evidence="22">The sequence shown here is derived from an EMBL/GenBank/DDBJ whole genome shotgun (WGS) entry which is preliminary data.</text>
</comment>
<dbReference type="InterPro" id="IPR018936">
    <property type="entry name" value="PI3/4_kinase_CS"/>
</dbReference>
<evidence type="ECO:0000313" key="23">
    <source>
        <dbReference type="Proteomes" id="UP001163846"/>
    </source>
</evidence>
<dbReference type="GO" id="GO:0005634">
    <property type="term" value="C:nucleus"/>
    <property type="evidence" value="ECO:0007669"/>
    <property type="project" value="UniProtKB-SubCell"/>
</dbReference>
<gene>
    <name evidence="22" type="ORF">F5878DRAFT_130270</name>
</gene>
<accession>A0AA38PAU5</accession>
<comment type="catalytic activity">
    <reaction evidence="15">
        <text>L-seryl-[protein] + ATP = O-phospho-L-seryl-[protein] + ADP + H(+)</text>
        <dbReference type="Rhea" id="RHEA:17989"/>
        <dbReference type="Rhea" id="RHEA-COMP:9863"/>
        <dbReference type="Rhea" id="RHEA-COMP:11604"/>
        <dbReference type="ChEBI" id="CHEBI:15378"/>
        <dbReference type="ChEBI" id="CHEBI:29999"/>
        <dbReference type="ChEBI" id="CHEBI:30616"/>
        <dbReference type="ChEBI" id="CHEBI:83421"/>
        <dbReference type="ChEBI" id="CHEBI:456216"/>
        <dbReference type="EC" id="2.7.11.1"/>
    </reaction>
</comment>
<evidence type="ECO:0000256" key="2">
    <source>
        <dbReference type="ARBA" id="ARBA00010769"/>
    </source>
</evidence>
<dbReference type="PROSITE" id="PS51190">
    <property type="entry name" value="FATC"/>
    <property type="match status" value="1"/>
</dbReference>
<dbReference type="GO" id="GO:0035556">
    <property type="term" value="P:intracellular signal transduction"/>
    <property type="evidence" value="ECO:0007669"/>
    <property type="project" value="UniProtKB-ARBA"/>
</dbReference>
<feature type="domain" description="FATC" evidence="21">
    <location>
        <begin position="3016"/>
        <end position="3048"/>
    </location>
</feature>
<evidence type="ECO:0000256" key="1">
    <source>
        <dbReference type="ARBA" id="ARBA00004123"/>
    </source>
</evidence>
<keyword evidence="9 17" id="KW-0227">DNA damage</keyword>
<evidence type="ECO:0000256" key="5">
    <source>
        <dbReference type="ARBA" id="ARBA00014619"/>
    </source>
</evidence>
<dbReference type="GO" id="GO:0005524">
    <property type="term" value="F:ATP binding"/>
    <property type="evidence" value="ECO:0007669"/>
    <property type="project" value="UniProtKB-KW"/>
</dbReference>
<dbReference type="Pfam" id="PF02260">
    <property type="entry name" value="FATC"/>
    <property type="match status" value="1"/>
</dbReference>
<dbReference type="SMART" id="SM01343">
    <property type="entry name" value="FATC"/>
    <property type="match status" value="1"/>
</dbReference>
<feature type="region of interest" description="Disordered" evidence="18">
    <location>
        <begin position="214"/>
        <end position="239"/>
    </location>
</feature>
<keyword evidence="17" id="KW-0779">Telomere</keyword>
<evidence type="ECO:0000313" key="22">
    <source>
        <dbReference type="EMBL" id="KAJ3839321.1"/>
    </source>
</evidence>
<comment type="subunit">
    <text evidence="3">Associates with DNA double-strand breaks.</text>
</comment>
<keyword evidence="11 17" id="KW-0067">ATP-binding</keyword>
<dbReference type="PROSITE" id="PS00916">
    <property type="entry name" value="PI3_4_KINASE_2"/>
    <property type="match status" value="1"/>
</dbReference>
<dbReference type="InterPro" id="IPR021668">
    <property type="entry name" value="TAN"/>
</dbReference>
<dbReference type="PANTHER" id="PTHR37079">
    <property type="entry name" value="SERINE/THREONINE-PROTEIN KINASE ATM"/>
    <property type="match status" value="1"/>
</dbReference>
<keyword evidence="12 17" id="KW-0539">Nucleus</keyword>
<dbReference type="SUPFAM" id="SSF48371">
    <property type="entry name" value="ARM repeat"/>
    <property type="match status" value="2"/>
</dbReference>
<feature type="domain" description="PI3K/PI4K catalytic" evidence="19">
    <location>
        <begin position="2678"/>
        <end position="2991"/>
    </location>
</feature>
<evidence type="ECO:0000256" key="16">
    <source>
        <dbReference type="PROSITE-ProRule" id="PRU00103"/>
    </source>
</evidence>
<dbReference type="Gene3D" id="1.10.1070.11">
    <property type="entry name" value="Phosphatidylinositol 3-/4-kinase, catalytic domain"/>
    <property type="match status" value="1"/>
</dbReference>
<keyword evidence="10 17" id="KW-0418">Kinase</keyword>
<evidence type="ECO:0000259" key="20">
    <source>
        <dbReference type="PROSITE" id="PS51189"/>
    </source>
</evidence>
<evidence type="ECO:0000256" key="3">
    <source>
        <dbReference type="ARBA" id="ARBA00011370"/>
    </source>
</evidence>
<organism evidence="22 23">
    <name type="scientific">Lentinula raphanica</name>
    <dbReference type="NCBI Taxonomy" id="153919"/>
    <lineage>
        <taxon>Eukaryota</taxon>
        <taxon>Fungi</taxon>
        <taxon>Dikarya</taxon>
        <taxon>Basidiomycota</taxon>
        <taxon>Agaricomycotina</taxon>
        <taxon>Agaricomycetes</taxon>
        <taxon>Agaricomycetidae</taxon>
        <taxon>Agaricales</taxon>
        <taxon>Marasmiineae</taxon>
        <taxon>Omphalotaceae</taxon>
        <taxon>Lentinula</taxon>
    </lineage>
</organism>
<dbReference type="InterPro" id="IPR000403">
    <property type="entry name" value="PI3/4_kinase_cat_dom"/>
</dbReference>
<comment type="catalytic activity">
    <reaction evidence="14 17">
        <text>L-threonyl-[protein] + ATP = O-phospho-L-threonyl-[protein] + ADP + H(+)</text>
        <dbReference type="Rhea" id="RHEA:46608"/>
        <dbReference type="Rhea" id="RHEA-COMP:11060"/>
        <dbReference type="Rhea" id="RHEA-COMP:11605"/>
        <dbReference type="ChEBI" id="CHEBI:15378"/>
        <dbReference type="ChEBI" id="CHEBI:30013"/>
        <dbReference type="ChEBI" id="CHEBI:30616"/>
        <dbReference type="ChEBI" id="CHEBI:61977"/>
        <dbReference type="ChEBI" id="CHEBI:456216"/>
        <dbReference type="EC" id="2.7.11.1"/>
    </reaction>
</comment>
<dbReference type="InterPro" id="IPR038980">
    <property type="entry name" value="ATM_plant"/>
</dbReference>
<dbReference type="InterPro" id="IPR044107">
    <property type="entry name" value="PIKKc_ATM"/>
</dbReference>
<evidence type="ECO:0000256" key="7">
    <source>
        <dbReference type="ARBA" id="ARBA00022679"/>
    </source>
</evidence>
<evidence type="ECO:0000259" key="21">
    <source>
        <dbReference type="PROSITE" id="PS51190"/>
    </source>
</evidence>
<name>A0AA38PAU5_9AGAR</name>
<dbReference type="InterPro" id="IPR011009">
    <property type="entry name" value="Kinase-like_dom_sf"/>
</dbReference>
<dbReference type="PROSITE" id="PS50077">
    <property type="entry name" value="HEAT_REPEAT"/>
    <property type="match status" value="1"/>
</dbReference>
<evidence type="ECO:0000256" key="15">
    <source>
        <dbReference type="ARBA" id="ARBA00048679"/>
    </source>
</evidence>
<dbReference type="InterPro" id="IPR003152">
    <property type="entry name" value="FATC_dom"/>
</dbReference>
<keyword evidence="6 17" id="KW-0723">Serine/threonine-protein kinase</keyword>
<dbReference type="PANTHER" id="PTHR37079:SF4">
    <property type="entry name" value="SERINE_THREONINE-PROTEIN KINASE ATM"/>
    <property type="match status" value="1"/>
</dbReference>
<evidence type="ECO:0000256" key="8">
    <source>
        <dbReference type="ARBA" id="ARBA00022741"/>
    </source>
</evidence>
<keyword evidence="23" id="KW-1185">Reference proteome</keyword>
<comment type="subcellular location">
    <subcellularLocation>
        <location evidence="17">Chromosome</location>
        <location evidence="17">Telomere</location>
    </subcellularLocation>
    <subcellularLocation>
        <location evidence="1 17">Nucleus</location>
    </subcellularLocation>
</comment>
<dbReference type="GO" id="GO:0006325">
    <property type="term" value="P:chromatin organization"/>
    <property type="evidence" value="ECO:0007669"/>
    <property type="project" value="UniProtKB-KW"/>
</dbReference>
<feature type="region of interest" description="Disordered" evidence="18">
    <location>
        <begin position="1745"/>
        <end position="1769"/>
    </location>
</feature>
<feature type="domain" description="FAT" evidence="20">
    <location>
        <begin position="1974"/>
        <end position="2560"/>
    </location>
</feature>
<proteinExistence type="inferred from homology"/>
<comment type="similarity">
    <text evidence="2 17">Belongs to the PI3/PI4-kinase family. ATM subfamily.</text>
</comment>
<keyword evidence="7 17" id="KW-0808">Transferase</keyword>
<evidence type="ECO:0000256" key="13">
    <source>
        <dbReference type="ARBA" id="ARBA00025079"/>
    </source>
</evidence>
<feature type="region of interest" description="Disordered" evidence="18">
    <location>
        <begin position="2562"/>
        <end position="2589"/>
    </location>
</feature>
<dbReference type="PROSITE" id="PS51189">
    <property type="entry name" value="FAT"/>
    <property type="match status" value="1"/>
</dbReference>
<keyword evidence="17" id="KW-0158">Chromosome</keyword>
<dbReference type="CDD" id="cd05171">
    <property type="entry name" value="PIKKc_ATM"/>
    <property type="match status" value="1"/>
</dbReference>
<evidence type="ECO:0000256" key="11">
    <source>
        <dbReference type="ARBA" id="ARBA00022840"/>
    </source>
</evidence>